<dbReference type="CDD" id="cd00082">
    <property type="entry name" value="HisKA"/>
    <property type="match status" value="1"/>
</dbReference>
<dbReference type="PANTHER" id="PTHR45339:SF1">
    <property type="entry name" value="HYBRID SIGNAL TRANSDUCTION HISTIDINE KINASE J"/>
    <property type="match status" value="1"/>
</dbReference>
<organism evidence="9 10">
    <name type="scientific">Brevundimonas denitrificans</name>
    <dbReference type="NCBI Taxonomy" id="1443434"/>
    <lineage>
        <taxon>Bacteria</taxon>
        <taxon>Pseudomonadati</taxon>
        <taxon>Pseudomonadota</taxon>
        <taxon>Alphaproteobacteria</taxon>
        <taxon>Caulobacterales</taxon>
        <taxon>Caulobacteraceae</taxon>
        <taxon>Brevundimonas</taxon>
    </lineage>
</organism>
<evidence type="ECO:0000256" key="1">
    <source>
        <dbReference type="ARBA" id="ARBA00000085"/>
    </source>
</evidence>
<dbReference type="EMBL" id="BSOY01000075">
    <property type="protein sequence ID" value="GLS02521.1"/>
    <property type="molecule type" value="Genomic_DNA"/>
</dbReference>
<dbReference type="PANTHER" id="PTHR45339">
    <property type="entry name" value="HYBRID SIGNAL TRANSDUCTION HISTIDINE KINASE J"/>
    <property type="match status" value="1"/>
</dbReference>
<dbReference type="SMART" id="SM00387">
    <property type="entry name" value="HATPase_c"/>
    <property type="match status" value="1"/>
</dbReference>
<dbReference type="GO" id="GO:0016301">
    <property type="term" value="F:kinase activity"/>
    <property type="evidence" value="ECO:0007669"/>
    <property type="project" value="UniProtKB-KW"/>
</dbReference>
<dbReference type="CDD" id="cd17546">
    <property type="entry name" value="REC_hyHK_CKI1_RcsC-like"/>
    <property type="match status" value="1"/>
</dbReference>
<dbReference type="InterPro" id="IPR004358">
    <property type="entry name" value="Sig_transdc_His_kin-like_C"/>
</dbReference>
<comment type="catalytic activity">
    <reaction evidence="1">
        <text>ATP + protein L-histidine = ADP + protein N-phospho-L-histidine.</text>
        <dbReference type="EC" id="2.7.13.3"/>
    </reaction>
</comment>
<evidence type="ECO:0000256" key="5">
    <source>
        <dbReference type="PROSITE-ProRule" id="PRU00169"/>
    </source>
</evidence>
<evidence type="ECO:0000256" key="3">
    <source>
        <dbReference type="ARBA" id="ARBA00022553"/>
    </source>
</evidence>
<dbReference type="Pfam" id="PF02518">
    <property type="entry name" value="HATPase_c"/>
    <property type="match status" value="1"/>
</dbReference>
<feature type="modified residue" description="4-aspartylphosphate" evidence="5">
    <location>
        <position position="766"/>
    </location>
</feature>
<dbReference type="CDD" id="cd16922">
    <property type="entry name" value="HATPase_EvgS-ArcB-TorS-like"/>
    <property type="match status" value="1"/>
</dbReference>
<gene>
    <name evidence="9" type="ORF">GCM10007859_25450</name>
</gene>
<accession>A0ABQ6BML0</accession>
<sequence>MVGGHHGIDMPSAKLVLVAVLLFVLAIPGGAEAATQSRESRVELAERVEQRAAATSFPALEAFGESALTHSGREGLNRLYHVMWITLNQGDFERATVWNNRLAAAALARRDERYQMIARLNALTIRYDSGDNAAAAEMSQIARTTADWFVKAHAMRLSALALMDQDRIGEALRLLTAADADIPDDAPYADTARAGLWEVTGMGLMKLNDIEGATTAFRRFEIDFSNPAYPRPDFDALYNLTRLSVQVGDQELANQLYAAHHRLSVRAGLESLMVYDANLCAMVADGGGDSRGVLNCLSPYGADLGAAGFLAPQMLPSRALAYARTGQLGLARRDLAEIRRREAAGLFREEGFSEVPRVEAALLFAEGRTREAFQRLEAYYKAREVQGARRFSAGIGQVTGDMQEQLAERRRQLDTARTNTRLQKDVISSQRWIVGIAVVFILTAAGLLVWQWRSAGHLRLARRAAEEASRSKSDFLANMSHEIRTPLNGVVAMADALARSDLGPREREMVDIVRSSSDTLERLLSDILDTAKIESGQIMIEPAPFHLADVVRETAALWRPKAEDKGVALVIEIAPGAERRVHGDVVRIRQILTNLVSNALKFTAEGEVRLSVEDGADDRVRFTVTDTGVGFEPDQKARIFGRFHQADGSITRRFGGTGLGLTISRELAELMGGGLDCDSEPGVGSRFWFEAPLPLAAAEQAVEAPVSETGSDAVPLRILLADDHPANRKVIEVLLSGASADLVCVVDGSEAVEAFRGGGFDLVLMDMQMPVMDGLTATAEIRAVEQQRGWGRTPVLMLTANAMPEHIEAGRKAGADGHLAKPVTMATLFAGIDQVLTAATPELDAEAA</sequence>
<keyword evidence="10" id="KW-1185">Reference proteome</keyword>
<keyword evidence="3 5" id="KW-0597">Phosphoprotein</keyword>
<comment type="caution">
    <text evidence="9">The sequence shown here is derived from an EMBL/GenBank/DDBJ whole genome shotgun (WGS) entry which is preliminary data.</text>
</comment>
<dbReference type="SMART" id="SM00388">
    <property type="entry name" value="HisKA"/>
    <property type="match status" value="1"/>
</dbReference>
<name>A0ABQ6BML0_9CAUL</name>
<dbReference type="SUPFAM" id="SSF47384">
    <property type="entry name" value="Homodimeric domain of signal transducing histidine kinase"/>
    <property type="match status" value="1"/>
</dbReference>
<dbReference type="EC" id="2.7.13.3" evidence="2"/>
<dbReference type="Gene3D" id="1.10.287.130">
    <property type="match status" value="1"/>
</dbReference>
<dbReference type="Proteomes" id="UP001156921">
    <property type="component" value="Unassembled WGS sequence"/>
</dbReference>
<keyword evidence="6" id="KW-0472">Membrane</keyword>
<evidence type="ECO:0000313" key="9">
    <source>
        <dbReference type="EMBL" id="GLS02521.1"/>
    </source>
</evidence>
<evidence type="ECO:0000256" key="6">
    <source>
        <dbReference type="SAM" id="Phobius"/>
    </source>
</evidence>
<protein>
    <recommendedName>
        <fullName evidence="2">histidine kinase</fullName>
        <ecNumber evidence="2">2.7.13.3</ecNumber>
    </recommendedName>
</protein>
<keyword evidence="9" id="KW-0808">Transferase</keyword>
<dbReference type="InterPro" id="IPR011006">
    <property type="entry name" value="CheY-like_superfamily"/>
</dbReference>
<dbReference type="SUPFAM" id="SSF55874">
    <property type="entry name" value="ATPase domain of HSP90 chaperone/DNA topoisomerase II/histidine kinase"/>
    <property type="match status" value="1"/>
</dbReference>
<keyword evidence="4" id="KW-0902">Two-component regulatory system</keyword>
<feature type="transmembrane region" description="Helical" evidence="6">
    <location>
        <begin position="432"/>
        <end position="452"/>
    </location>
</feature>
<keyword evidence="6" id="KW-0812">Transmembrane</keyword>
<keyword evidence="6" id="KW-1133">Transmembrane helix</keyword>
<evidence type="ECO:0000256" key="4">
    <source>
        <dbReference type="ARBA" id="ARBA00023012"/>
    </source>
</evidence>
<feature type="domain" description="Histidine kinase" evidence="7">
    <location>
        <begin position="478"/>
        <end position="695"/>
    </location>
</feature>
<dbReference type="Gene3D" id="3.40.50.2300">
    <property type="match status" value="1"/>
</dbReference>
<dbReference type="Pfam" id="PF00072">
    <property type="entry name" value="Response_reg"/>
    <property type="match status" value="1"/>
</dbReference>
<dbReference type="PRINTS" id="PR00344">
    <property type="entry name" value="BCTRLSENSOR"/>
</dbReference>
<dbReference type="SMART" id="SM00448">
    <property type="entry name" value="REC"/>
    <property type="match status" value="1"/>
</dbReference>
<dbReference type="InterPro" id="IPR005467">
    <property type="entry name" value="His_kinase_dom"/>
</dbReference>
<dbReference type="InterPro" id="IPR036097">
    <property type="entry name" value="HisK_dim/P_sf"/>
</dbReference>
<dbReference type="InterPro" id="IPR003661">
    <property type="entry name" value="HisK_dim/P_dom"/>
</dbReference>
<evidence type="ECO:0000256" key="2">
    <source>
        <dbReference type="ARBA" id="ARBA00012438"/>
    </source>
</evidence>
<dbReference type="InterPro" id="IPR001789">
    <property type="entry name" value="Sig_transdc_resp-reg_receiver"/>
</dbReference>
<reference evidence="10" key="1">
    <citation type="journal article" date="2019" name="Int. J. Syst. Evol. Microbiol.">
        <title>The Global Catalogue of Microorganisms (GCM) 10K type strain sequencing project: providing services to taxonomists for standard genome sequencing and annotation.</title>
        <authorList>
            <consortium name="The Broad Institute Genomics Platform"/>
            <consortium name="The Broad Institute Genome Sequencing Center for Infectious Disease"/>
            <person name="Wu L."/>
            <person name="Ma J."/>
        </authorList>
    </citation>
    <scope>NUCLEOTIDE SEQUENCE [LARGE SCALE GENOMIC DNA]</scope>
    <source>
        <strain evidence="10">NBRC 110107</strain>
    </source>
</reference>
<keyword evidence="9" id="KW-0418">Kinase</keyword>
<dbReference type="SUPFAM" id="SSF52172">
    <property type="entry name" value="CheY-like"/>
    <property type="match status" value="1"/>
</dbReference>
<dbReference type="InterPro" id="IPR003594">
    <property type="entry name" value="HATPase_dom"/>
</dbReference>
<dbReference type="Pfam" id="PF00512">
    <property type="entry name" value="HisKA"/>
    <property type="match status" value="1"/>
</dbReference>
<proteinExistence type="predicted"/>
<dbReference type="InterPro" id="IPR036890">
    <property type="entry name" value="HATPase_C_sf"/>
</dbReference>
<dbReference type="PROSITE" id="PS50110">
    <property type="entry name" value="RESPONSE_REGULATORY"/>
    <property type="match status" value="1"/>
</dbReference>
<evidence type="ECO:0000259" key="8">
    <source>
        <dbReference type="PROSITE" id="PS50110"/>
    </source>
</evidence>
<evidence type="ECO:0000259" key="7">
    <source>
        <dbReference type="PROSITE" id="PS50109"/>
    </source>
</evidence>
<dbReference type="PROSITE" id="PS50109">
    <property type="entry name" value="HIS_KIN"/>
    <property type="match status" value="1"/>
</dbReference>
<dbReference type="Gene3D" id="3.30.565.10">
    <property type="entry name" value="Histidine kinase-like ATPase, C-terminal domain"/>
    <property type="match status" value="1"/>
</dbReference>
<feature type="domain" description="Response regulatory" evidence="8">
    <location>
        <begin position="717"/>
        <end position="836"/>
    </location>
</feature>
<evidence type="ECO:0000313" key="10">
    <source>
        <dbReference type="Proteomes" id="UP001156921"/>
    </source>
</evidence>